<dbReference type="Proteomes" id="UP000256621">
    <property type="component" value="Chromosome"/>
</dbReference>
<protein>
    <submittedName>
        <fullName evidence="6">Glycosyl transferase family 1</fullName>
    </submittedName>
    <submittedName>
        <fullName evidence="5">Glycosyltransferase family 4 protein</fullName>
    </submittedName>
</protein>
<dbReference type="SUPFAM" id="SSF53756">
    <property type="entry name" value="UDP-Glycosyltransferase/glycogen phosphorylase"/>
    <property type="match status" value="1"/>
</dbReference>
<dbReference type="Pfam" id="PF13439">
    <property type="entry name" value="Glyco_transf_4"/>
    <property type="match status" value="1"/>
</dbReference>
<keyword evidence="2 6" id="KW-0808">Transferase</keyword>
<sequence>MRVMVLSRGIPSPEAPLRGIFEYDQAVALHQQGHEVILAVLDARSVRHWRKFGTRVEHAVDRNDGMTVVRLDVPLGAASARIDHRVHAIAARHLHRIVTSQWGIPDVSHAHFARFAAAAARAGFPEPLVWTEHDSHLAHPDQRLNEDIIIAGDRADAVISVSQGLCDRLAGHGVTSTVVPNIVDVELFDRPDRRHEGTIVVSVATLNPGKGMIELAQAVERLPEVQLRIIGDGPQRHQLEAIAAGNPRIVLLGPQSRDRIAEELAGADAFALASHAETFGVACAEALAAGLPVLTTACGGPQEFIDDSNGVVVPIGDVDALTEGLCQVLARSWDHEQIAGYVRSRFAAAPVVDQLETVYRKAVADHGMAG</sequence>
<feature type="domain" description="Glycosyltransferase subfamily 4-like N-terminal" evidence="4">
    <location>
        <begin position="24"/>
        <end position="186"/>
    </location>
</feature>
<dbReference type="RefSeq" id="WP_002515253.1">
    <property type="nucleotide sequence ID" value="NZ_AP019664.1"/>
</dbReference>
<dbReference type="Proteomes" id="UP000226191">
    <property type="component" value="Unassembled WGS sequence"/>
</dbReference>
<dbReference type="Pfam" id="PF00534">
    <property type="entry name" value="Glycos_transf_1"/>
    <property type="match status" value="1"/>
</dbReference>
<evidence type="ECO:0000313" key="8">
    <source>
        <dbReference type="Proteomes" id="UP000256621"/>
    </source>
</evidence>
<dbReference type="AlphaFoldDB" id="A0A2B7JWI5"/>
<organism evidence="6 7">
    <name type="scientific">Cutibacterium acnes</name>
    <name type="common">Propionibacterium acnes</name>
    <dbReference type="NCBI Taxonomy" id="1747"/>
    <lineage>
        <taxon>Bacteria</taxon>
        <taxon>Bacillati</taxon>
        <taxon>Actinomycetota</taxon>
        <taxon>Actinomycetes</taxon>
        <taxon>Propionibacteriales</taxon>
        <taxon>Propionibacteriaceae</taxon>
        <taxon>Cutibacterium</taxon>
    </lineage>
</organism>
<evidence type="ECO:0000313" key="6">
    <source>
        <dbReference type="EMBL" id="PGF36195.1"/>
    </source>
</evidence>
<evidence type="ECO:0000256" key="1">
    <source>
        <dbReference type="ARBA" id="ARBA00022676"/>
    </source>
</evidence>
<dbReference type="EMBL" id="MVCE01000001">
    <property type="protein sequence ID" value="PGF36195.1"/>
    <property type="molecule type" value="Genomic_DNA"/>
</dbReference>
<dbReference type="InterPro" id="IPR050194">
    <property type="entry name" value="Glycosyltransferase_grp1"/>
</dbReference>
<gene>
    <name evidence="6" type="ORF">B1B09_00640</name>
    <name evidence="5" type="ORF">DXN06_04270</name>
</gene>
<reference evidence="6 7" key="1">
    <citation type="submission" date="2017-02" db="EMBL/GenBank/DDBJ databases">
        <title>Prevalence of linear plasmids in Cutibacterium acnes isolates obtained from cancerous prostatic tissue.</title>
        <authorList>
            <person name="Davidsson S."/>
            <person name="Bruggemann H."/>
        </authorList>
    </citation>
    <scope>NUCLEOTIDE SEQUENCE [LARGE SCALE GENOMIC DNA]</scope>
    <source>
        <strain evidence="6 7">11-78</strain>
    </source>
</reference>
<dbReference type="OrthoDB" id="9808602at2"/>
<dbReference type="GO" id="GO:0016757">
    <property type="term" value="F:glycosyltransferase activity"/>
    <property type="evidence" value="ECO:0007669"/>
    <property type="project" value="UniProtKB-KW"/>
</dbReference>
<dbReference type="PANTHER" id="PTHR45947:SF3">
    <property type="entry name" value="SULFOQUINOVOSYL TRANSFERASE SQD2"/>
    <property type="match status" value="1"/>
</dbReference>
<evidence type="ECO:0000259" key="3">
    <source>
        <dbReference type="Pfam" id="PF00534"/>
    </source>
</evidence>
<dbReference type="PANTHER" id="PTHR45947">
    <property type="entry name" value="SULFOQUINOVOSYL TRANSFERASE SQD2"/>
    <property type="match status" value="1"/>
</dbReference>
<evidence type="ECO:0000313" key="7">
    <source>
        <dbReference type="Proteomes" id="UP000226191"/>
    </source>
</evidence>
<proteinExistence type="predicted"/>
<dbReference type="OMA" id="RQAATWP"/>
<name>A0A2B7JWI5_CUTAC</name>
<dbReference type="GeneID" id="92856657"/>
<feature type="domain" description="Glycosyl transferase family 1" evidence="3">
    <location>
        <begin position="190"/>
        <end position="338"/>
    </location>
</feature>
<evidence type="ECO:0000256" key="2">
    <source>
        <dbReference type="ARBA" id="ARBA00022679"/>
    </source>
</evidence>
<dbReference type="InterPro" id="IPR028098">
    <property type="entry name" value="Glyco_trans_4-like_N"/>
</dbReference>
<dbReference type="Gene3D" id="3.40.50.2000">
    <property type="entry name" value="Glycogen Phosphorylase B"/>
    <property type="match status" value="2"/>
</dbReference>
<accession>A0A2B7JWI5</accession>
<keyword evidence="1" id="KW-0328">Glycosyltransferase</keyword>
<dbReference type="InterPro" id="IPR001296">
    <property type="entry name" value="Glyco_trans_1"/>
</dbReference>
<dbReference type="GO" id="GO:1901137">
    <property type="term" value="P:carbohydrate derivative biosynthetic process"/>
    <property type="evidence" value="ECO:0007669"/>
    <property type="project" value="UniProtKB-ARBA"/>
</dbReference>
<dbReference type="EMBL" id="CP031442">
    <property type="protein sequence ID" value="AXM06444.1"/>
    <property type="molecule type" value="Genomic_DNA"/>
</dbReference>
<reference evidence="5 8" key="2">
    <citation type="submission" date="2018-08" db="EMBL/GenBank/DDBJ databases">
        <title>Genome sequencing of Cutibacterium acnes KCOM 1315.</title>
        <authorList>
            <person name="Kook J.-K."/>
            <person name="Park S.-N."/>
            <person name="Lim Y.K."/>
        </authorList>
    </citation>
    <scope>NUCLEOTIDE SEQUENCE [LARGE SCALE GENOMIC DNA]</scope>
    <source>
        <strain evidence="5 8">KCOM 1315</strain>
    </source>
</reference>
<evidence type="ECO:0000313" key="5">
    <source>
        <dbReference type="EMBL" id="AXM06444.1"/>
    </source>
</evidence>
<evidence type="ECO:0000259" key="4">
    <source>
        <dbReference type="Pfam" id="PF13439"/>
    </source>
</evidence>